<dbReference type="EMBL" id="PGEM01000078">
    <property type="protein sequence ID" value="PPJ63189.1"/>
    <property type="molecule type" value="Genomic_DNA"/>
</dbReference>
<reference evidence="1 2" key="1">
    <citation type="submission" date="2018-02" db="EMBL/GenBank/DDBJ databases">
        <title>Discovery of a pederin family compound in a non-symbiotic bloom-forming cyanobacterium.</title>
        <authorList>
            <person name="Kust A."/>
            <person name="Mares J."/>
            <person name="Jokela J."/>
            <person name="Urajova P."/>
            <person name="Hajek J."/>
            <person name="Saurav K."/>
            <person name="Voracova K."/>
            <person name="Fewer D.P."/>
            <person name="Haapaniemi E."/>
            <person name="Permi P."/>
            <person name="Rehakova K."/>
            <person name="Sivonen K."/>
            <person name="Hrouzek P."/>
        </authorList>
    </citation>
    <scope>NUCLEOTIDE SEQUENCE [LARGE SCALE GENOMIC DNA]</scope>
    <source>
        <strain evidence="1 2">CHARLIE-1</strain>
    </source>
</reference>
<keyword evidence="2" id="KW-1185">Reference proteome</keyword>
<dbReference type="AlphaFoldDB" id="A0A2S6CTX9"/>
<name>A0A2S6CTX9_9CYAN</name>
<evidence type="ECO:0000313" key="1">
    <source>
        <dbReference type="EMBL" id="PPJ63189.1"/>
    </source>
</evidence>
<organism evidence="1 2">
    <name type="scientific">Cuspidothrix issatschenkoi CHARLIE-1</name>
    <dbReference type="NCBI Taxonomy" id="2052836"/>
    <lineage>
        <taxon>Bacteria</taxon>
        <taxon>Bacillati</taxon>
        <taxon>Cyanobacteriota</taxon>
        <taxon>Cyanophyceae</taxon>
        <taxon>Nostocales</taxon>
        <taxon>Aphanizomenonaceae</taxon>
        <taxon>Cuspidothrix</taxon>
    </lineage>
</organism>
<proteinExistence type="predicted"/>
<gene>
    <name evidence="1" type="ORF">CUN59_11630</name>
</gene>
<evidence type="ECO:0000313" key="2">
    <source>
        <dbReference type="Proteomes" id="UP000239589"/>
    </source>
</evidence>
<dbReference type="RefSeq" id="WP_104387993.1">
    <property type="nucleotide sequence ID" value="NZ_PGEM01000078.1"/>
</dbReference>
<sequence>MSNQSDWVQICEDVQERLLKITPLTVKSAKVLRGEILKSLIAACDDKFLKTESYEIHNLLKISPSKDKGIIEITGGKRNFKRLKEISHFERCDGCWFDFAILVNENIKPAEIIAFDFEIRFLENNPTKFLRFDLNLPEHNNDDRGKRFHLHPGNDDLMIHASPLSPLEILHLFLYDLKTPESPRS</sequence>
<accession>A0A2S6CTX9</accession>
<dbReference type="Proteomes" id="UP000239589">
    <property type="component" value="Unassembled WGS sequence"/>
</dbReference>
<dbReference type="OrthoDB" id="571208at2"/>
<protein>
    <submittedName>
        <fullName evidence="1">Uncharacterized protein</fullName>
    </submittedName>
</protein>
<comment type="caution">
    <text evidence="1">The sequence shown here is derived from an EMBL/GenBank/DDBJ whole genome shotgun (WGS) entry which is preliminary data.</text>
</comment>